<comment type="caution">
    <text evidence="2">The sequence shown here is derived from an EMBL/GenBank/DDBJ whole genome shotgun (WGS) entry which is preliminary data.</text>
</comment>
<dbReference type="Pfam" id="PF12224">
    <property type="entry name" value="Amidoligase_2"/>
    <property type="match status" value="1"/>
</dbReference>
<feature type="non-terminal residue" evidence="2">
    <location>
        <position position="1"/>
    </location>
</feature>
<dbReference type="Proteomes" id="UP000258309">
    <property type="component" value="Unassembled WGS sequence"/>
</dbReference>
<name>A0A3E2GSF6_SCYLI</name>
<protein>
    <recommendedName>
        <fullName evidence="4">Amidoligase enzyme</fullName>
    </recommendedName>
</protein>
<evidence type="ECO:0000256" key="1">
    <source>
        <dbReference type="SAM" id="MobiDB-lite"/>
    </source>
</evidence>
<dbReference type="InterPro" id="IPR022025">
    <property type="entry name" value="Amidoligase_2"/>
</dbReference>
<evidence type="ECO:0000313" key="2">
    <source>
        <dbReference type="EMBL" id="RFU24010.1"/>
    </source>
</evidence>
<sequence>MYFGVEIETLLSLRTISSSKVPDSSDLDAFSAILVKEFNQTTKGDYQMSSNVDDAYNGRDITQEWTITDDITLKADDALNQWAVEIVSPALEYNGDSLQELSEMWTAIQAICRVNTNSTCSTHIHISPGLNIAWDIRELKRIIQGIIYFEHAFEALLPDSRRGNEYAKSNRYDNEKLRMKTGRQCCNMIEACSSNIELADLMNNGDRYYGWNFLNLYYGGKATIEFRRAPGVVNHRECESWIHFVLAFVKACGTTRKLPEFTPDVKGLYEFICAVLEDGAETSHSLDNIFMGKSGSKKPIPIQPLSAENQQKLSEKMEQDKEKNLMMDKWPIS</sequence>
<feature type="non-terminal residue" evidence="2">
    <location>
        <position position="333"/>
    </location>
</feature>
<dbReference type="PANTHER" id="PTHR36847:SF1">
    <property type="entry name" value="AMIDOLIGASE ENZYME"/>
    <property type="match status" value="1"/>
</dbReference>
<dbReference type="STRING" id="5539.A0A3E2GSF6"/>
<proteinExistence type="predicted"/>
<feature type="compositionally biased region" description="Basic and acidic residues" evidence="1">
    <location>
        <begin position="313"/>
        <end position="326"/>
    </location>
</feature>
<feature type="region of interest" description="Disordered" evidence="1">
    <location>
        <begin position="297"/>
        <end position="333"/>
    </location>
</feature>
<dbReference type="AlphaFoldDB" id="A0A3E2GSF6"/>
<dbReference type="OMA" id="REREHRC"/>
<accession>A0A3E2GSF6</accession>
<organism evidence="2 3">
    <name type="scientific">Scytalidium lignicola</name>
    <name type="common">Hyphomycete</name>
    <dbReference type="NCBI Taxonomy" id="5539"/>
    <lineage>
        <taxon>Eukaryota</taxon>
        <taxon>Fungi</taxon>
        <taxon>Dikarya</taxon>
        <taxon>Ascomycota</taxon>
        <taxon>Pezizomycotina</taxon>
        <taxon>Leotiomycetes</taxon>
        <taxon>Leotiomycetes incertae sedis</taxon>
        <taxon>Scytalidium</taxon>
    </lineage>
</organism>
<reference evidence="2 3" key="1">
    <citation type="submission" date="2018-05" db="EMBL/GenBank/DDBJ databases">
        <title>Draft genome sequence of Scytalidium lignicola DSM 105466, a ubiquitous saprotrophic fungus.</title>
        <authorList>
            <person name="Buettner E."/>
            <person name="Gebauer A.M."/>
            <person name="Hofrichter M."/>
            <person name="Liers C."/>
            <person name="Kellner H."/>
        </authorList>
    </citation>
    <scope>NUCLEOTIDE SEQUENCE [LARGE SCALE GENOMIC DNA]</scope>
    <source>
        <strain evidence="2 3">DSM 105466</strain>
    </source>
</reference>
<evidence type="ECO:0000313" key="3">
    <source>
        <dbReference type="Proteomes" id="UP000258309"/>
    </source>
</evidence>
<dbReference type="EMBL" id="NCSJ02000531">
    <property type="protein sequence ID" value="RFU24010.1"/>
    <property type="molecule type" value="Genomic_DNA"/>
</dbReference>
<gene>
    <name evidence="2" type="ORF">B7463_g12328</name>
</gene>
<dbReference type="PANTHER" id="PTHR36847">
    <property type="entry name" value="AMIDOLIGASE ENZYME"/>
    <property type="match status" value="1"/>
</dbReference>
<keyword evidence="3" id="KW-1185">Reference proteome</keyword>
<dbReference type="OrthoDB" id="3599584at2759"/>
<evidence type="ECO:0008006" key="4">
    <source>
        <dbReference type="Google" id="ProtNLM"/>
    </source>
</evidence>